<name>D6GVF6_PARA5</name>
<evidence type="ECO:0000313" key="2">
    <source>
        <dbReference type="EMBL" id="EFD92794.1"/>
    </source>
</evidence>
<sequence length="281" mass="31955">MDMITEKVRVITEDSLIMEGLLYRSNKKSKNIVINVHGTAGNFYTTNFIDEMAKKYTDSSIDFMPMNNRGHDYISEIQKSDGKGSKLIGYTYEKFTDCVYDIKAYVDFAVRKGYKNIILQGHSLGAVKCAYYMASKTDNRVKGLIFASPPDMIGLGKVEGNTNKIGKDLFSINRKNFHQIISSETLKQLRKKDSPADIFSTYDIKKRSILERIRQPIFAFFGDTNEATIMESFTALKIIREKASSCKDFTYKVFKGANHIYLGHEKEVASSAANWVKEKLN</sequence>
<organism evidence="2 3">
    <name type="scientific">Candidatus Parvarchaeum acidophilus ARMAN-5</name>
    <dbReference type="NCBI Taxonomy" id="662762"/>
    <lineage>
        <taxon>Archaea</taxon>
        <taxon>Candidatus Parvarchaeota</taxon>
        <taxon>Candidatus Parvarchaeum</taxon>
    </lineage>
</organism>
<protein>
    <recommendedName>
        <fullName evidence="1">Serine aminopeptidase S33 domain-containing protein</fullName>
    </recommendedName>
</protein>
<dbReference type="Pfam" id="PF12146">
    <property type="entry name" value="Hydrolase_4"/>
    <property type="match status" value="1"/>
</dbReference>
<dbReference type="SUPFAM" id="SSF53474">
    <property type="entry name" value="alpha/beta-Hydrolases"/>
    <property type="match status" value="1"/>
</dbReference>
<reference evidence="2 3" key="1">
    <citation type="journal article" date="2010" name="Proc. Natl. Acad. Sci. U.S.A.">
        <title>Enigmatic, ultrasmall, uncultivated Archaea.</title>
        <authorList>
            <person name="Baker B.J."/>
            <person name="Comolli L.R."/>
            <person name="Dick G.J."/>
            <person name="Hauser L.J."/>
            <person name="Hyatt D."/>
            <person name="Dill B.D."/>
            <person name="Land M.L."/>
            <person name="Verberkmoes N.C."/>
            <person name="Hettich R.L."/>
            <person name="Banfield J.F."/>
        </authorList>
    </citation>
    <scope>NUCLEOTIDE SEQUENCE [LARGE SCALE GENOMIC DNA]</scope>
</reference>
<dbReference type="InterPro" id="IPR029058">
    <property type="entry name" value="AB_hydrolase_fold"/>
</dbReference>
<dbReference type="InterPro" id="IPR022742">
    <property type="entry name" value="Hydrolase_4"/>
</dbReference>
<accession>D6GVF6</accession>
<dbReference type="AlphaFoldDB" id="D6GVF6"/>
<feature type="domain" description="Serine aminopeptidase S33" evidence="1">
    <location>
        <begin position="28"/>
        <end position="149"/>
    </location>
</feature>
<dbReference type="Gene3D" id="3.40.50.1820">
    <property type="entry name" value="alpha/beta hydrolase"/>
    <property type="match status" value="1"/>
</dbReference>
<gene>
    <name evidence="2" type="ORF">BJBARM5_0468</name>
</gene>
<dbReference type="Proteomes" id="UP000009376">
    <property type="component" value="Unassembled WGS sequence"/>
</dbReference>
<evidence type="ECO:0000313" key="3">
    <source>
        <dbReference type="Proteomes" id="UP000009376"/>
    </source>
</evidence>
<dbReference type="EMBL" id="GG745553">
    <property type="protein sequence ID" value="EFD92794.1"/>
    <property type="molecule type" value="Genomic_DNA"/>
</dbReference>
<dbReference type="ESTHER" id="9eury-d6gvf6">
    <property type="family name" value="AlphaBeta_hydrolase"/>
</dbReference>
<proteinExistence type="predicted"/>
<evidence type="ECO:0000259" key="1">
    <source>
        <dbReference type="Pfam" id="PF12146"/>
    </source>
</evidence>